<protein>
    <submittedName>
        <fullName evidence="2">Uncharacterized protein</fullName>
    </submittedName>
</protein>
<dbReference type="Proteomes" id="UP001303760">
    <property type="component" value="Unassembled WGS sequence"/>
</dbReference>
<accession>A0AAN7CE71</accession>
<feature type="compositionally biased region" description="Pro residues" evidence="1">
    <location>
        <begin position="26"/>
        <end position="39"/>
    </location>
</feature>
<name>A0AAN7CE71_9PEZI</name>
<feature type="compositionally biased region" description="Low complexity" evidence="1">
    <location>
        <begin position="136"/>
        <end position="171"/>
    </location>
</feature>
<proteinExistence type="predicted"/>
<organism evidence="2 3">
    <name type="scientific">Achaetomium macrosporum</name>
    <dbReference type="NCBI Taxonomy" id="79813"/>
    <lineage>
        <taxon>Eukaryota</taxon>
        <taxon>Fungi</taxon>
        <taxon>Dikarya</taxon>
        <taxon>Ascomycota</taxon>
        <taxon>Pezizomycotina</taxon>
        <taxon>Sordariomycetes</taxon>
        <taxon>Sordariomycetidae</taxon>
        <taxon>Sordariales</taxon>
        <taxon>Chaetomiaceae</taxon>
        <taxon>Achaetomium</taxon>
    </lineage>
</organism>
<evidence type="ECO:0000313" key="2">
    <source>
        <dbReference type="EMBL" id="KAK4240330.1"/>
    </source>
</evidence>
<comment type="caution">
    <text evidence="2">The sequence shown here is derived from an EMBL/GenBank/DDBJ whole genome shotgun (WGS) entry which is preliminary data.</text>
</comment>
<evidence type="ECO:0000256" key="1">
    <source>
        <dbReference type="SAM" id="MobiDB-lite"/>
    </source>
</evidence>
<reference evidence="2" key="2">
    <citation type="submission" date="2023-05" db="EMBL/GenBank/DDBJ databases">
        <authorList>
            <consortium name="Lawrence Berkeley National Laboratory"/>
            <person name="Steindorff A."/>
            <person name="Hensen N."/>
            <person name="Bonometti L."/>
            <person name="Westerberg I."/>
            <person name="Brannstrom I.O."/>
            <person name="Guillou S."/>
            <person name="Cros-Aarteil S."/>
            <person name="Calhoun S."/>
            <person name="Haridas S."/>
            <person name="Kuo A."/>
            <person name="Mondo S."/>
            <person name="Pangilinan J."/>
            <person name="Riley R."/>
            <person name="Labutti K."/>
            <person name="Andreopoulos B."/>
            <person name="Lipzen A."/>
            <person name="Chen C."/>
            <person name="Yanf M."/>
            <person name="Daum C."/>
            <person name="Ng V."/>
            <person name="Clum A."/>
            <person name="Ohm R."/>
            <person name="Martin F."/>
            <person name="Silar P."/>
            <person name="Natvig D."/>
            <person name="Lalanne C."/>
            <person name="Gautier V."/>
            <person name="Ament-Velasquez S.L."/>
            <person name="Kruys A."/>
            <person name="Hutchinson M.I."/>
            <person name="Powell A.J."/>
            <person name="Barry K."/>
            <person name="Miller A.N."/>
            <person name="Grigoriev I.V."/>
            <person name="Debuchy R."/>
            <person name="Gladieux P."/>
            <person name="Thoren M.H."/>
            <person name="Johannesson H."/>
        </authorList>
    </citation>
    <scope>NUCLEOTIDE SEQUENCE</scope>
    <source>
        <strain evidence="2">CBS 532.94</strain>
    </source>
</reference>
<dbReference type="AlphaFoldDB" id="A0AAN7CE71"/>
<feature type="region of interest" description="Disordered" evidence="1">
    <location>
        <begin position="18"/>
        <end position="187"/>
    </location>
</feature>
<sequence>MDSSGISTSAAGLSASCWATRNPSPLASPPLSPGTPPLPSQHRERRRRKAPVRWPPTTSASPGPNALVPSPPSTSGDRSQHKERPQPNTSAPPSQQKRRPGLTAPAGPLQHRGHPGPGVPAQRAPPMPTPQPPQQSPRARPVTPDAAAAAAPLSDRRAPTAPAAVARSAVSGWTDSEGHPATKRSSGFSWADEFDDLRRNGLGFGGQMLDSGSIGVRGLGNRKLLMVGEESWDREELLLTLLMVE</sequence>
<reference evidence="2" key="1">
    <citation type="journal article" date="2023" name="Mol. Phylogenet. Evol.">
        <title>Genome-scale phylogeny and comparative genomics of the fungal order Sordariales.</title>
        <authorList>
            <person name="Hensen N."/>
            <person name="Bonometti L."/>
            <person name="Westerberg I."/>
            <person name="Brannstrom I.O."/>
            <person name="Guillou S."/>
            <person name="Cros-Aarteil S."/>
            <person name="Calhoun S."/>
            <person name="Haridas S."/>
            <person name="Kuo A."/>
            <person name="Mondo S."/>
            <person name="Pangilinan J."/>
            <person name="Riley R."/>
            <person name="LaButti K."/>
            <person name="Andreopoulos B."/>
            <person name="Lipzen A."/>
            <person name="Chen C."/>
            <person name="Yan M."/>
            <person name="Daum C."/>
            <person name="Ng V."/>
            <person name="Clum A."/>
            <person name="Steindorff A."/>
            <person name="Ohm R.A."/>
            <person name="Martin F."/>
            <person name="Silar P."/>
            <person name="Natvig D.O."/>
            <person name="Lalanne C."/>
            <person name="Gautier V."/>
            <person name="Ament-Velasquez S.L."/>
            <person name="Kruys A."/>
            <person name="Hutchinson M.I."/>
            <person name="Powell A.J."/>
            <person name="Barry K."/>
            <person name="Miller A.N."/>
            <person name="Grigoriev I.V."/>
            <person name="Debuchy R."/>
            <person name="Gladieux P."/>
            <person name="Hiltunen Thoren M."/>
            <person name="Johannesson H."/>
        </authorList>
    </citation>
    <scope>NUCLEOTIDE SEQUENCE</scope>
    <source>
        <strain evidence="2">CBS 532.94</strain>
    </source>
</reference>
<evidence type="ECO:0000313" key="3">
    <source>
        <dbReference type="Proteomes" id="UP001303760"/>
    </source>
</evidence>
<feature type="compositionally biased region" description="Pro residues" evidence="1">
    <location>
        <begin position="123"/>
        <end position="135"/>
    </location>
</feature>
<gene>
    <name evidence="2" type="ORF">C8A03DRAFT_31556</name>
</gene>
<dbReference type="EMBL" id="MU860042">
    <property type="protein sequence ID" value="KAK4240330.1"/>
    <property type="molecule type" value="Genomic_DNA"/>
</dbReference>
<feature type="compositionally biased region" description="Polar residues" evidence="1">
    <location>
        <begin position="86"/>
        <end position="95"/>
    </location>
</feature>
<keyword evidence="3" id="KW-1185">Reference proteome</keyword>